<evidence type="ECO:0000256" key="3">
    <source>
        <dbReference type="ARBA" id="ARBA00022485"/>
    </source>
</evidence>
<dbReference type="EMBL" id="DSUH01000267">
    <property type="protein sequence ID" value="HGU33505.1"/>
    <property type="molecule type" value="Genomic_DNA"/>
</dbReference>
<feature type="binding site" evidence="8">
    <location>
        <position position="114"/>
    </location>
    <ligand>
        <name>[4Fe-4S] cluster</name>
        <dbReference type="ChEBI" id="CHEBI:49883"/>
        <label>3</label>
    </ligand>
</feature>
<comment type="caution">
    <text evidence="10">The sequence shown here is derived from an EMBL/GenBank/DDBJ whole genome shotgun (WGS) entry which is preliminary data.</text>
</comment>
<dbReference type="AlphaFoldDB" id="A0A7C4RT74"/>
<evidence type="ECO:0000256" key="6">
    <source>
        <dbReference type="ARBA" id="ARBA00023004"/>
    </source>
</evidence>
<feature type="binding site" evidence="8">
    <location>
        <position position="176"/>
    </location>
    <ligand>
        <name>[4Fe-4S] cluster</name>
        <dbReference type="ChEBI" id="CHEBI:49883"/>
        <label>2</label>
    </ligand>
</feature>
<feature type="domain" description="4Fe-4S ferredoxin-type" evidence="9">
    <location>
        <begin position="137"/>
        <end position="166"/>
    </location>
</feature>
<comment type="subcellular location">
    <subcellularLocation>
        <location evidence="1">Cell envelope</location>
    </subcellularLocation>
</comment>
<evidence type="ECO:0000256" key="7">
    <source>
        <dbReference type="ARBA" id="ARBA00023014"/>
    </source>
</evidence>
<dbReference type="GO" id="GO:0046872">
    <property type="term" value="F:metal ion binding"/>
    <property type="evidence" value="ECO:0007669"/>
    <property type="project" value="UniProtKB-KW"/>
</dbReference>
<proteinExistence type="predicted"/>
<feature type="binding site" evidence="8">
    <location>
        <position position="48"/>
    </location>
    <ligand>
        <name>[4Fe-4S] cluster</name>
        <dbReference type="ChEBI" id="CHEBI:49883"/>
        <label>1</label>
    </ligand>
</feature>
<evidence type="ECO:0000259" key="9">
    <source>
        <dbReference type="PROSITE" id="PS51379"/>
    </source>
</evidence>
<keyword evidence="3 8" id="KW-0004">4Fe-4S</keyword>
<dbReference type="SUPFAM" id="SSF54862">
    <property type="entry name" value="4Fe-4S ferredoxins"/>
    <property type="match status" value="1"/>
</dbReference>
<organism evidence="10">
    <name type="scientific">Desulfatirhabdium butyrativorans</name>
    <dbReference type="NCBI Taxonomy" id="340467"/>
    <lineage>
        <taxon>Bacteria</taxon>
        <taxon>Pseudomonadati</taxon>
        <taxon>Thermodesulfobacteriota</taxon>
        <taxon>Desulfobacteria</taxon>
        <taxon>Desulfobacterales</taxon>
        <taxon>Desulfatirhabdiaceae</taxon>
        <taxon>Desulfatirhabdium</taxon>
    </lineage>
</organism>
<feature type="binding site" evidence="8">
    <location>
        <position position="58"/>
    </location>
    <ligand>
        <name>[4Fe-4S] cluster</name>
        <dbReference type="ChEBI" id="CHEBI:49883"/>
        <label>2</label>
    </ligand>
</feature>
<dbReference type="InterPro" id="IPR019546">
    <property type="entry name" value="TAT_signal_bac_arc"/>
</dbReference>
<feature type="binding site" evidence="8">
    <location>
        <position position="117"/>
    </location>
    <ligand>
        <name>[4Fe-4S] cluster</name>
        <dbReference type="ChEBI" id="CHEBI:49883"/>
        <label>3</label>
    </ligand>
</feature>
<dbReference type="InterPro" id="IPR051555">
    <property type="entry name" value="FDH_Electron_Transfer_Unit"/>
</dbReference>
<dbReference type="PIRSF" id="PIRSF036298">
    <property type="entry name" value="FDH_4Fe4S"/>
    <property type="match status" value="1"/>
</dbReference>
<feature type="binding site" evidence="8">
    <location>
        <position position="146"/>
    </location>
    <ligand>
        <name>[4Fe-4S] cluster</name>
        <dbReference type="ChEBI" id="CHEBI:49883"/>
        <label>4</label>
    </ligand>
</feature>
<comment type="cofactor">
    <cofactor evidence="8">
        <name>[4Fe-4S] cluster</name>
        <dbReference type="ChEBI" id="CHEBI:49883"/>
    </cofactor>
    <text evidence="8">Binds 4 [4Fe-4S] clusters per subunit.</text>
</comment>
<feature type="binding site" evidence="8">
    <location>
        <position position="192"/>
    </location>
    <ligand>
        <name>[4Fe-4S] cluster</name>
        <dbReference type="ChEBI" id="CHEBI:49883"/>
        <label>2</label>
    </ligand>
</feature>
<accession>A0A7C4RT74</accession>
<feature type="binding site" evidence="8">
    <location>
        <position position="196"/>
    </location>
    <ligand>
        <name>[4Fe-4S] cluster</name>
        <dbReference type="ChEBI" id="CHEBI:49883"/>
        <label>1</label>
    </ligand>
</feature>
<keyword evidence="4 8" id="KW-0479">Metal-binding</keyword>
<dbReference type="NCBIfam" id="NF008134">
    <property type="entry name" value="PRK10882.1"/>
    <property type="match status" value="1"/>
</dbReference>
<feature type="binding site" evidence="8">
    <location>
        <position position="54"/>
    </location>
    <ligand>
        <name>[4Fe-4S] cluster</name>
        <dbReference type="ChEBI" id="CHEBI:49883"/>
        <label>1</label>
    </ligand>
</feature>
<keyword evidence="6 8" id="KW-0408">Iron</keyword>
<comment type="subunit">
    <text evidence="2">Heterodimer of a large and a small subunit.</text>
</comment>
<feature type="binding site" evidence="8">
    <location>
        <position position="122"/>
    </location>
    <ligand>
        <name>[4Fe-4S] cluster</name>
        <dbReference type="ChEBI" id="CHEBI:49883"/>
        <label>3</label>
    </ligand>
</feature>
<sequence>MNLDRRGFLKIVGIGASAAVAGVPKTSHAWQSKAPSDPYGCLVDLTRCVGCRKCELACNEVNHLPEPSVRFDDLRVFDRARRPDEKAYTVVNRYHTGKRDDRDQLVPTFVKVQCMHCQDPACVSACIVGALTKKENGAVHYDVNKCIGCRYCMVACPFEIPAYEYSDPWTPKVQKCTFCYERIVKEGGKPGCAAACPMEAITFGKRSTLLQMAHRRIAENPSKYLDHVYGETEAGGTSWLYLSNVDFAAVGFPTVPDQPMPKLSETVQHTFYSYLWSPALLYAALAGIMWRQSRKEKEA</sequence>
<feature type="binding site" evidence="8">
    <location>
        <position position="152"/>
    </location>
    <ligand>
        <name>[4Fe-4S] cluster</name>
        <dbReference type="ChEBI" id="CHEBI:49883"/>
        <label>4</label>
    </ligand>
</feature>
<dbReference type="Pfam" id="PF13247">
    <property type="entry name" value="Fer4_11"/>
    <property type="match status" value="1"/>
</dbReference>
<name>A0A7C4RT74_9BACT</name>
<dbReference type="InterPro" id="IPR014603">
    <property type="entry name" value="Formate_DH_Fe-S_su"/>
</dbReference>
<evidence type="ECO:0000256" key="1">
    <source>
        <dbReference type="ARBA" id="ARBA00004196"/>
    </source>
</evidence>
<evidence type="ECO:0000256" key="2">
    <source>
        <dbReference type="ARBA" id="ARBA00011771"/>
    </source>
</evidence>
<dbReference type="PANTHER" id="PTHR43545">
    <property type="entry name" value="FORMATE DEHYDROGENASE, NITRATE-INDUCIBLE, IRON-SULFUR SUBUNIT"/>
    <property type="match status" value="1"/>
</dbReference>
<feature type="binding site" evidence="8">
    <location>
        <position position="149"/>
    </location>
    <ligand>
        <name>[4Fe-4S] cluster</name>
        <dbReference type="ChEBI" id="CHEBI:49883"/>
        <label>4</label>
    </ligand>
</feature>
<feature type="domain" description="4Fe-4S ferredoxin-type" evidence="9">
    <location>
        <begin position="39"/>
        <end position="69"/>
    </location>
</feature>
<protein>
    <submittedName>
        <fullName evidence="10">Hydrogenase 2 operon protein HybA</fullName>
    </submittedName>
</protein>
<evidence type="ECO:0000256" key="8">
    <source>
        <dbReference type="PIRSR" id="PIRSR036298-50"/>
    </source>
</evidence>
<keyword evidence="5" id="KW-0677">Repeat</keyword>
<dbReference type="InterPro" id="IPR006311">
    <property type="entry name" value="TAT_signal"/>
</dbReference>
<feature type="binding site" evidence="8">
    <location>
        <position position="126"/>
    </location>
    <ligand>
        <name>[4Fe-4S] cluster</name>
        <dbReference type="ChEBI" id="CHEBI:49883"/>
        <label>4</label>
    </ligand>
</feature>
<evidence type="ECO:0000313" key="10">
    <source>
        <dbReference type="EMBL" id="HGU33505.1"/>
    </source>
</evidence>
<reference evidence="10" key="1">
    <citation type="journal article" date="2020" name="mSystems">
        <title>Genome- and Community-Level Interaction Insights into Carbon Utilization and Element Cycling Functions of Hydrothermarchaeota in Hydrothermal Sediment.</title>
        <authorList>
            <person name="Zhou Z."/>
            <person name="Liu Y."/>
            <person name="Xu W."/>
            <person name="Pan J."/>
            <person name="Luo Z.H."/>
            <person name="Li M."/>
        </authorList>
    </citation>
    <scope>NUCLEOTIDE SEQUENCE [LARGE SCALE GENOMIC DNA]</scope>
    <source>
        <strain evidence="10">SpSt-477</strain>
    </source>
</reference>
<keyword evidence="7 8" id="KW-0411">Iron-sulfur</keyword>
<evidence type="ECO:0000256" key="5">
    <source>
        <dbReference type="ARBA" id="ARBA00022737"/>
    </source>
</evidence>
<evidence type="ECO:0000256" key="4">
    <source>
        <dbReference type="ARBA" id="ARBA00022723"/>
    </source>
</evidence>
<dbReference type="InterPro" id="IPR017896">
    <property type="entry name" value="4Fe4S_Fe-S-bd"/>
</dbReference>
<dbReference type="GO" id="GO:0015944">
    <property type="term" value="P:formate oxidation"/>
    <property type="evidence" value="ECO:0007669"/>
    <property type="project" value="InterPro"/>
</dbReference>
<feature type="binding site" evidence="8">
    <location>
        <position position="51"/>
    </location>
    <ligand>
        <name>[4Fe-4S] cluster</name>
        <dbReference type="ChEBI" id="CHEBI:49883"/>
        <label>1</label>
    </ligand>
</feature>
<dbReference type="PROSITE" id="PS51379">
    <property type="entry name" value="4FE4S_FER_2"/>
    <property type="match status" value="2"/>
</dbReference>
<dbReference type="NCBIfam" id="TIGR01409">
    <property type="entry name" value="TAT_signal_seq"/>
    <property type="match status" value="1"/>
</dbReference>
<gene>
    <name evidence="10" type="primary">hybA</name>
    <name evidence="10" type="ORF">ENS29_11685</name>
</gene>
<dbReference type="GO" id="GO:0045333">
    <property type="term" value="P:cellular respiration"/>
    <property type="evidence" value="ECO:0007669"/>
    <property type="project" value="InterPro"/>
</dbReference>
<dbReference type="CDD" id="cd10561">
    <property type="entry name" value="HybA_like"/>
    <property type="match status" value="1"/>
</dbReference>
<dbReference type="GO" id="GO:0051539">
    <property type="term" value="F:4 iron, 4 sulfur cluster binding"/>
    <property type="evidence" value="ECO:0007669"/>
    <property type="project" value="UniProtKB-KW"/>
</dbReference>
<dbReference type="PROSITE" id="PS00198">
    <property type="entry name" value="4FE4S_FER_1"/>
    <property type="match status" value="1"/>
</dbReference>
<feature type="binding site" evidence="8">
    <location>
        <position position="156"/>
    </location>
    <ligand>
        <name>[4Fe-4S] cluster</name>
        <dbReference type="ChEBI" id="CHEBI:49883"/>
        <label>3</label>
    </ligand>
</feature>
<feature type="binding site" evidence="8">
    <location>
        <position position="179"/>
    </location>
    <ligand>
        <name>[4Fe-4S] cluster</name>
        <dbReference type="ChEBI" id="CHEBI:49883"/>
        <label>2</label>
    </ligand>
</feature>
<dbReference type="InterPro" id="IPR017900">
    <property type="entry name" value="4Fe4S_Fe_S_CS"/>
</dbReference>
<dbReference type="GO" id="GO:0030313">
    <property type="term" value="C:cell envelope"/>
    <property type="evidence" value="ECO:0007669"/>
    <property type="project" value="UniProtKB-SubCell"/>
</dbReference>
<dbReference type="Gene3D" id="3.30.70.20">
    <property type="match status" value="2"/>
</dbReference>
<dbReference type="PROSITE" id="PS51318">
    <property type="entry name" value="TAT"/>
    <property type="match status" value="1"/>
</dbReference>
<dbReference type="PANTHER" id="PTHR43545:SF4">
    <property type="entry name" value="IRON-SULFUR PROTEIN"/>
    <property type="match status" value="1"/>
</dbReference>